<reference evidence="1 2" key="1">
    <citation type="submission" date="2019-06" db="EMBL/GenBank/DDBJ databases">
        <title>Draft genome of C. phoceense Strain 272.</title>
        <authorList>
            <person name="Pacheco L.G.C."/>
            <person name="Barberis C.M."/>
            <person name="Almuzara M.N."/>
            <person name="Traglia G.M."/>
            <person name="Santos C.S."/>
            <person name="Rocha D.J.P.G."/>
            <person name="Aguiar E.R.G.R."/>
            <person name="Vay C.A."/>
        </authorList>
    </citation>
    <scope>NUCLEOTIDE SEQUENCE [LARGE SCALE GENOMIC DNA]</scope>
    <source>
        <strain evidence="1 2">272</strain>
    </source>
</reference>
<dbReference type="Proteomes" id="UP000318080">
    <property type="component" value="Unassembled WGS sequence"/>
</dbReference>
<dbReference type="EMBL" id="VHIR01000005">
    <property type="protein sequence ID" value="TQE43819.1"/>
    <property type="molecule type" value="Genomic_DNA"/>
</dbReference>
<evidence type="ECO:0008006" key="3">
    <source>
        <dbReference type="Google" id="ProtNLM"/>
    </source>
</evidence>
<accession>A0A540R7V2</accession>
<gene>
    <name evidence="1" type="ORF">EJK80_04530</name>
</gene>
<proteinExistence type="predicted"/>
<name>A0A540R7V2_9CORY</name>
<keyword evidence="2" id="KW-1185">Reference proteome</keyword>
<dbReference type="AlphaFoldDB" id="A0A540R7V2"/>
<protein>
    <recommendedName>
        <fullName evidence="3">DUF4365 domain-containing protein</fullName>
    </recommendedName>
</protein>
<organism evidence="1 2">
    <name type="scientific">Corynebacterium phoceense</name>
    <dbReference type="NCBI Taxonomy" id="1686286"/>
    <lineage>
        <taxon>Bacteria</taxon>
        <taxon>Bacillati</taxon>
        <taxon>Actinomycetota</taxon>
        <taxon>Actinomycetes</taxon>
        <taxon>Mycobacteriales</taxon>
        <taxon>Corynebacteriaceae</taxon>
        <taxon>Corynebacterium</taxon>
    </lineage>
</organism>
<evidence type="ECO:0000313" key="1">
    <source>
        <dbReference type="EMBL" id="TQE43819.1"/>
    </source>
</evidence>
<sequence>MNIEKVAVNEINQLLESCDHLEPLIDANDRTPLTDGHISLYSNASDNHSKENFLGRVDVQVKGKTLKDPSRLQTYPVDRADLEGYGKMTGVLFFVVAIRRSDKRKQAYYSILSPFTIANILAEMNPSQKKKSLPFKRLPSTPENIERIVDLAIKKGREDPQLGFETIPQENVRGVTLYTTDELDLSAPASLKRSELDFLVEIEAEDGSRLPIDADIELIPHTYLPQQCAMDIESGDFKISEYQRRRTGPHTVENKLTDGIAITLEREGDKFRYSLTYTANDNLAQRLFDLGFLTHWLDSQELRIEGKVVPFPIAWPQGRGKLDTELGFFRKIEQLFTTLRVDPRLISIEDVTDKQWWQLEMLYANMVEGEELTQQFTEAGRVLQPVGPWFIELIAQTGKTPNHWKYHGLTDLDAGVFALREPEAEGGRFLAVTPYELIDPPRLPLTLNLRPDTIVKQYERIKEHKNTFSMANWCVLHLIKAADLQPKRRTELLLMAQSLNDWLIDNDGDKPHHLVNQWQITAREKDLSVDDLKSIRQLRRQIQRNEPDLLVEQAVPSFWGTGLKSKISMRSWRMSNGPSCRNGQSGLSGIVFPLRENTIFPIAFPSKKVIRRCKNRHPKASGHWQDLPPLPVDLRYTHLYALTCGVVGCAERAAGVPFSVPGVGAAA</sequence>
<evidence type="ECO:0000313" key="2">
    <source>
        <dbReference type="Proteomes" id="UP000318080"/>
    </source>
</evidence>
<dbReference type="RefSeq" id="WP_141628715.1">
    <property type="nucleotide sequence ID" value="NZ_VHIR01000005.1"/>
</dbReference>
<comment type="caution">
    <text evidence="1">The sequence shown here is derived from an EMBL/GenBank/DDBJ whole genome shotgun (WGS) entry which is preliminary data.</text>
</comment>